<dbReference type="InterPro" id="IPR036390">
    <property type="entry name" value="WH_DNA-bd_sf"/>
</dbReference>
<keyword evidence="2" id="KW-0805">Transcription regulation</keyword>
<accession>A0A1G4W6D9</accession>
<dbReference type="InterPro" id="IPR058163">
    <property type="entry name" value="LysR-type_TF_proteobact-type"/>
</dbReference>
<dbReference type="InterPro" id="IPR000847">
    <property type="entry name" value="LysR_HTH_N"/>
</dbReference>
<evidence type="ECO:0000313" key="6">
    <source>
        <dbReference type="EMBL" id="SCX17489.1"/>
    </source>
</evidence>
<dbReference type="PANTHER" id="PTHR30537">
    <property type="entry name" value="HTH-TYPE TRANSCRIPTIONAL REGULATOR"/>
    <property type="match status" value="1"/>
</dbReference>
<feature type="domain" description="HTH lysR-type" evidence="5">
    <location>
        <begin position="10"/>
        <end position="62"/>
    </location>
</feature>
<sequence>MGTMESADNLRYLLEVTRSGSPQDAARRLGVDRTTVTRRIASLERASGERLFDRSSGAWQLTDAGRRMLPHAEAIDAAVVSAFQDSDRHQGLRGQLRIVASDGFGAYLLTPGLLPLTDEHPDLEVAVVTATAHGVLTMRDFDLAITLEEPSPHAGVVRPLADYELGLYAASAYVAEHAEVRSLGDLASHVVIWYVEALLDVAPLRFLGGLLPGIRARVQTTNITGHHHAVRAGLGIAPLPTYIGDADDTLTRVLPTEFAVTRHYWEVVPREISRQARVRALRALLDDLVLAHPQLRPPRRRSGLDGSSRK</sequence>
<dbReference type="Pfam" id="PF00126">
    <property type="entry name" value="HTH_1"/>
    <property type="match status" value="1"/>
</dbReference>
<evidence type="ECO:0000256" key="2">
    <source>
        <dbReference type="ARBA" id="ARBA00023015"/>
    </source>
</evidence>
<dbReference type="GO" id="GO:0006351">
    <property type="term" value="P:DNA-templated transcription"/>
    <property type="evidence" value="ECO:0007669"/>
    <property type="project" value="TreeGrafter"/>
</dbReference>
<evidence type="ECO:0000259" key="5">
    <source>
        <dbReference type="PROSITE" id="PS50931"/>
    </source>
</evidence>
<dbReference type="AlphaFoldDB" id="A0A1G4W6D9"/>
<proteinExistence type="inferred from homology"/>
<dbReference type="InterPro" id="IPR005119">
    <property type="entry name" value="LysR_subst-bd"/>
</dbReference>
<keyword evidence="3 6" id="KW-0238">DNA-binding</keyword>
<dbReference type="SUPFAM" id="SSF46785">
    <property type="entry name" value="Winged helix' DNA-binding domain"/>
    <property type="match status" value="1"/>
</dbReference>
<gene>
    <name evidence="6" type="ORF">SAMN02799620_02498</name>
</gene>
<keyword evidence="4" id="KW-0804">Transcription</keyword>
<dbReference type="Gene3D" id="1.10.10.10">
    <property type="entry name" value="Winged helix-like DNA-binding domain superfamily/Winged helix DNA-binding domain"/>
    <property type="match status" value="1"/>
</dbReference>
<evidence type="ECO:0000313" key="7">
    <source>
        <dbReference type="Proteomes" id="UP000199707"/>
    </source>
</evidence>
<evidence type="ECO:0000256" key="4">
    <source>
        <dbReference type="ARBA" id="ARBA00023163"/>
    </source>
</evidence>
<name>A0A1G4W6D9_9MYCO</name>
<protein>
    <submittedName>
        <fullName evidence="6">DNA-binding transcriptional regulator, LysR family</fullName>
    </submittedName>
</protein>
<dbReference type="Gene3D" id="3.40.190.290">
    <property type="match status" value="1"/>
</dbReference>
<dbReference type="Proteomes" id="UP000199707">
    <property type="component" value="Unassembled WGS sequence"/>
</dbReference>
<organism evidence="6 7">
    <name type="scientific">Mycolicibacterium fluoranthenivorans</name>
    <dbReference type="NCBI Taxonomy" id="258505"/>
    <lineage>
        <taxon>Bacteria</taxon>
        <taxon>Bacillati</taxon>
        <taxon>Actinomycetota</taxon>
        <taxon>Actinomycetes</taxon>
        <taxon>Mycobacteriales</taxon>
        <taxon>Mycobacteriaceae</taxon>
        <taxon>Mycolicibacterium</taxon>
    </lineage>
</organism>
<evidence type="ECO:0000256" key="3">
    <source>
        <dbReference type="ARBA" id="ARBA00023125"/>
    </source>
</evidence>
<dbReference type="PROSITE" id="PS50931">
    <property type="entry name" value="HTH_LYSR"/>
    <property type="match status" value="1"/>
</dbReference>
<reference evidence="7" key="1">
    <citation type="submission" date="2016-10" db="EMBL/GenBank/DDBJ databases">
        <authorList>
            <person name="Varghese N."/>
            <person name="Submissions S."/>
        </authorList>
    </citation>
    <scope>NUCLEOTIDE SEQUENCE [LARGE SCALE GENOMIC DNA]</scope>
    <source>
        <strain evidence="7">UNC267MFSha1.1M11</strain>
    </source>
</reference>
<dbReference type="STRING" id="1502745.SAMN02799620_02498"/>
<comment type="similarity">
    <text evidence="1">Belongs to the LysR transcriptional regulatory family.</text>
</comment>
<dbReference type="GO" id="GO:0043565">
    <property type="term" value="F:sequence-specific DNA binding"/>
    <property type="evidence" value="ECO:0007669"/>
    <property type="project" value="TreeGrafter"/>
</dbReference>
<evidence type="ECO:0000256" key="1">
    <source>
        <dbReference type="ARBA" id="ARBA00009437"/>
    </source>
</evidence>
<dbReference type="GO" id="GO:0003700">
    <property type="term" value="F:DNA-binding transcription factor activity"/>
    <property type="evidence" value="ECO:0007669"/>
    <property type="project" value="InterPro"/>
</dbReference>
<dbReference type="EMBL" id="FMUB01000004">
    <property type="protein sequence ID" value="SCX17489.1"/>
    <property type="molecule type" value="Genomic_DNA"/>
</dbReference>
<dbReference type="InterPro" id="IPR036388">
    <property type="entry name" value="WH-like_DNA-bd_sf"/>
</dbReference>
<dbReference type="SUPFAM" id="SSF53850">
    <property type="entry name" value="Periplasmic binding protein-like II"/>
    <property type="match status" value="1"/>
</dbReference>
<dbReference type="PANTHER" id="PTHR30537:SF3">
    <property type="entry name" value="TRANSCRIPTIONAL REGULATORY PROTEIN"/>
    <property type="match status" value="1"/>
</dbReference>
<dbReference type="Pfam" id="PF03466">
    <property type="entry name" value="LysR_substrate"/>
    <property type="match status" value="1"/>
</dbReference>